<feature type="compositionally biased region" description="Polar residues" evidence="1">
    <location>
        <begin position="27"/>
        <end position="52"/>
    </location>
</feature>
<comment type="caution">
    <text evidence="2">The sequence shown here is derived from an EMBL/GenBank/DDBJ whole genome shotgun (WGS) entry which is preliminary data.</text>
</comment>
<reference evidence="2 3" key="1">
    <citation type="journal article" date="2020" name="ISME J.">
        <title>Uncovering the hidden diversity of litter-decomposition mechanisms in mushroom-forming fungi.</title>
        <authorList>
            <person name="Floudas D."/>
            <person name="Bentzer J."/>
            <person name="Ahren D."/>
            <person name="Johansson T."/>
            <person name="Persson P."/>
            <person name="Tunlid A."/>
        </authorList>
    </citation>
    <scope>NUCLEOTIDE SEQUENCE [LARGE SCALE GENOMIC DNA]</scope>
    <source>
        <strain evidence="2 3">CBS 291.85</strain>
    </source>
</reference>
<accession>A0A8H5FUF9</accession>
<evidence type="ECO:0000256" key="1">
    <source>
        <dbReference type="SAM" id="MobiDB-lite"/>
    </source>
</evidence>
<evidence type="ECO:0000313" key="2">
    <source>
        <dbReference type="EMBL" id="KAF5349439.1"/>
    </source>
</evidence>
<proteinExistence type="predicted"/>
<dbReference type="EMBL" id="JAACJM010000080">
    <property type="protein sequence ID" value="KAF5349439.1"/>
    <property type="molecule type" value="Genomic_DNA"/>
</dbReference>
<organism evidence="2 3">
    <name type="scientific">Tetrapyrgos nigripes</name>
    <dbReference type="NCBI Taxonomy" id="182062"/>
    <lineage>
        <taxon>Eukaryota</taxon>
        <taxon>Fungi</taxon>
        <taxon>Dikarya</taxon>
        <taxon>Basidiomycota</taxon>
        <taxon>Agaricomycotina</taxon>
        <taxon>Agaricomycetes</taxon>
        <taxon>Agaricomycetidae</taxon>
        <taxon>Agaricales</taxon>
        <taxon>Marasmiineae</taxon>
        <taxon>Marasmiaceae</taxon>
        <taxon>Tetrapyrgos</taxon>
    </lineage>
</organism>
<sequence length="285" mass="31680">MAHANPPLTGPGNNFNNRGNQFNNTGSGPQNANTDRGVQYNNTGPGTQNNSSKVDDMKVPLPEGFVPAVIELAGRDRGDPNGAWTDPTSEEIVEIWNRLSPLDMVNKFLYYKKDITETVTRELTTWRNSFGEAAIKALNLKFPGKLNREDQEYIDDQTRGNLADRECYYLYPESGFLQSPIVAETFSEHVKAIGSNSVDQFWKENEPTSALVLTILAIERAFRLRSSSSTNSISQSRELSSDEETQKLTSAAFEIVKKVPKIEWEIIVGAAKKVDESAALPRTFA</sequence>
<dbReference type="AlphaFoldDB" id="A0A8H5FUF9"/>
<gene>
    <name evidence="2" type="ORF">D9758_014605</name>
</gene>
<name>A0A8H5FUF9_9AGAR</name>
<dbReference type="Proteomes" id="UP000559256">
    <property type="component" value="Unassembled WGS sequence"/>
</dbReference>
<keyword evidence="3" id="KW-1185">Reference proteome</keyword>
<evidence type="ECO:0000313" key="3">
    <source>
        <dbReference type="Proteomes" id="UP000559256"/>
    </source>
</evidence>
<dbReference type="OrthoDB" id="3014170at2759"/>
<protein>
    <submittedName>
        <fullName evidence="2">Uncharacterized protein</fullName>
    </submittedName>
</protein>
<feature type="region of interest" description="Disordered" evidence="1">
    <location>
        <begin position="1"/>
        <end position="57"/>
    </location>
</feature>
<feature type="compositionally biased region" description="Low complexity" evidence="1">
    <location>
        <begin position="10"/>
        <end position="26"/>
    </location>
</feature>